<dbReference type="SUPFAM" id="SSF52833">
    <property type="entry name" value="Thioredoxin-like"/>
    <property type="match status" value="1"/>
</dbReference>
<dbReference type="Gene3D" id="3.40.30.10">
    <property type="entry name" value="Glutaredoxin"/>
    <property type="match status" value="1"/>
</dbReference>
<dbReference type="eggNOG" id="ENOG50334K4">
    <property type="taxonomic scope" value="Bacteria"/>
</dbReference>
<gene>
    <name evidence="3" type="ORF">HMPREF0973_02160</name>
</gene>
<dbReference type="Proteomes" id="UP000003327">
    <property type="component" value="Unassembled WGS sequence"/>
</dbReference>
<reference evidence="3 4" key="1">
    <citation type="submission" date="2009-09" db="EMBL/GenBank/DDBJ databases">
        <authorList>
            <person name="Weinstock G."/>
            <person name="Sodergren E."/>
            <person name="Clifton S."/>
            <person name="Fulton L."/>
            <person name="Fulton B."/>
            <person name="Courtney L."/>
            <person name="Fronick C."/>
            <person name="Harrison M."/>
            <person name="Strong C."/>
            <person name="Farmer C."/>
            <person name="Delahaunty K."/>
            <person name="Markovic C."/>
            <person name="Hall O."/>
            <person name="Minx P."/>
            <person name="Tomlinson C."/>
            <person name="Mitreva M."/>
            <person name="Nelson J."/>
            <person name="Hou S."/>
            <person name="Wollam A."/>
            <person name="Pepin K.H."/>
            <person name="Johnson M."/>
            <person name="Bhonagiri V."/>
            <person name="Nash W.E."/>
            <person name="Warren W."/>
            <person name="Chinwalla A."/>
            <person name="Mardis E.R."/>
            <person name="Wilson R.K."/>
        </authorList>
    </citation>
    <scope>NUCLEOTIDE SEQUENCE [LARGE SCALE GENOMIC DNA]</scope>
    <source>
        <strain evidence="3 4">F0319</strain>
    </source>
</reference>
<dbReference type="AlphaFoldDB" id="C9MRA8"/>
<feature type="chain" id="PRO_5003000006" description="Thioredoxin domain-containing protein" evidence="1">
    <location>
        <begin position="20"/>
        <end position="437"/>
    </location>
</feature>
<name>C9MRA8_9BACT</name>
<evidence type="ECO:0000259" key="2">
    <source>
        <dbReference type="PROSITE" id="PS51352"/>
    </source>
</evidence>
<dbReference type="InterPro" id="IPR036249">
    <property type="entry name" value="Thioredoxin-like_sf"/>
</dbReference>
<dbReference type="HOGENOM" id="CLU_622350_0_0_10"/>
<dbReference type="PROSITE" id="PS51257">
    <property type="entry name" value="PROKAR_LIPOPROTEIN"/>
    <property type="match status" value="1"/>
</dbReference>
<dbReference type="EMBL" id="ACVA01000049">
    <property type="protein sequence ID" value="EEX17858.1"/>
    <property type="molecule type" value="Genomic_DNA"/>
</dbReference>
<evidence type="ECO:0000256" key="1">
    <source>
        <dbReference type="SAM" id="SignalP"/>
    </source>
</evidence>
<proteinExistence type="predicted"/>
<keyword evidence="1" id="KW-0732">Signal</keyword>
<keyword evidence="4" id="KW-1185">Reference proteome</keyword>
<dbReference type="PROSITE" id="PS51352">
    <property type="entry name" value="THIOREDOXIN_2"/>
    <property type="match status" value="1"/>
</dbReference>
<dbReference type="OrthoDB" id="1042999at2"/>
<dbReference type="InterPro" id="IPR013766">
    <property type="entry name" value="Thioredoxin_domain"/>
</dbReference>
<feature type="domain" description="Thioredoxin" evidence="2">
    <location>
        <begin position="101"/>
        <end position="242"/>
    </location>
</feature>
<organism evidence="3 4">
    <name type="scientific">Prevotella veroralis F0319</name>
    <dbReference type="NCBI Taxonomy" id="649761"/>
    <lineage>
        <taxon>Bacteria</taxon>
        <taxon>Pseudomonadati</taxon>
        <taxon>Bacteroidota</taxon>
        <taxon>Bacteroidia</taxon>
        <taxon>Bacteroidales</taxon>
        <taxon>Prevotellaceae</taxon>
        <taxon>Prevotella</taxon>
    </lineage>
</organism>
<dbReference type="RefSeq" id="WP_004383861.1">
    <property type="nucleotide sequence ID" value="NZ_GG698715.1"/>
</dbReference>
<protein>
    <recommendedName>
        <fullName evidence="2">Thioredoxin domain-containing protein</fullName>
    </recommendedName>
</protein>
<evidence type="ECO:0000313" key="4">
    <source>
        <dbReference type="Proteomes" id="UP000003327"/>
    </source>
</evidence>
<sequence>MLHKFYIQLLVLVMVSCYATDIKANDNTLIPSTGQKVYVPITATSVKAKLLVSNYGRNTIHDFDYTLSFNENILDSKHYTLPEDLNHNDGATIEIDVPPHTELSETNLIFTITKVNGDRNNATFNYATLPRVTVNKVPKRRVVVEDYTAMWCGYCPRGIALVENLANTYADDFIGIVIHSSDPLRCQDYDAKAYEDRNRPSLWMNRNRKLAYYIAREEFESERSAGADMDVDVTAVWDEQKNNITVTPSVTFCVNKEEAPYGFTYVLTEDGMSDPSWVQSNNFSQDTNELGISKELDEFIRAPFNVSNLVNNFVAIAAEGVGKPLMGYIKAPIKADQTQSHSYVFKNVSSKPIIRDKAKLKVCVLLINTQTGRIENAAKCSIADAIPNSISSVSDRKETAVETARYTLDGRRITAPQKGINIVKYSDGRVRKEVITQ</sequence>
<dbReference type="STRING" id="649761.HMPREF0973_02160"/>
<feature type="signal peptide" evidence="1">
    <location>
        <begin position="1"/>
        <end position="19"/>
    </location>
</feature>
<evidence type="ECO:0000313" key="3">
    <source>
        <dbReference type="EMBL" id="EEX17858.1"/>
    </source>
</evidence>
<comment type="caution">
    <text evidence="3">The sequence shown here is derived from an EMBL/GenBank/DDBJ whole genome shotgun (WGS) entry which is preliminary data.</text>
</comment>
<accession>C9MRA8</accession>